<reference evidence="3 4" key="1">
    <citation type="journal article" date="2016" name="PLoS Pathog.">
        <title>Biosynthesis of antibiotic leucinostatins in bio-control fungus Purpureocillium lilacinum and their inhibition on phytophthora revealed by genome mining.</title>
        <authorList>
            <person name="Wang G."/>
            <person name="Liu Z."/>
            <person name="Lin R."/>
            <person name="Li E."/>
            <person name="Mao Z."/>
            <person name="Ling J."/>
            <person name="Yang Y."/>
            <person name="Yin W.B."/>
            <person name="Xie B."/>
        </authorList>
    </citation>
    <scope>NUCLEOTIDE SEQUENCE [LARGE SCALE GENOMIC DNA]</scope>
    <source>
        <strain evidence="3">170</strain>
    </source>
</reference>
<dbReference type="InterPro" id="IPR029058">
    <property type="entry name" value="AB_hydrolase_fold"/>
</dbReference>
<dbReference type="Pfam" id="PF08530">
    <property type="entry name" value="PepX_C"/>
    <property type="match status" value="1"/>
</dbReference>
<dbReference type="EMBL" id="LSBJ02000011">
    <property type="protein sequence ID" value="OAQ59345.1"/>
    <property type="molecule type" value="Genomic_DNA"/>
</dbReference>
<dbReference type="SUPFAM" id="SSF49785">
    <property type="entry name" value="Galactose-binding domain-like"/>
    <property type="match status" value="1"/>
</dbReference>
<gene>
    <name evidence="3" type="ORF">VFPPC_10404</name>
</gene>
<protein>
    <submittedName>
        <fullName evidence="3">Hydrolase</fullName>
    </submittedName>
</protein>
<organism evidence="3 4">
    <name type="scientific">Pochonia chlamydosporia 170</name>
    <dbReference type="NCBI Taxonomy" id="1380566"/>
    <lineage>
        <taxon>Eukaryota</taxon>
        <taxon>Fungi</taxon>
        <taxon>Dikarya</taxon>
        <taxon>Ascomycota</taxon>
        <taxon>Pezizomycotina</taxon>
        <taxon>Sordariomycetes</taxon>
        <taxon>Hypocreomycetidae</taxon>
        <taxon>Hypocreales</taxon>
        <taxon>Clavicipitaceae</taxon>
        <taxon>Pochonia</taxon>
    </lineage>
</organism>
<keyword evidence="4" id="KW-1185">Reference proteome</keyword>
<dbReference type="SUPFAM" id="SSF53474">
    <property type="entry name" value="alpha/beta-Hydrolases"/>
    <property type="match status" value="1"/>
</dbReference>
<dbReference type="OrthoDB" id="416441at2759"/>
<dbReference type="KEGG" id="pchm:VFPPC_10404"/>
<accession>A0A179F1M1</accession>
<feature type="domain" description="Xaa-Pro dipeptidyl-peptidase C-terminal" evidence="2">
    <location>
        <begin position="314"/>
        <end position="544"/>
    </location>
</feature>
<evidence type="ECO:0000259" key="2">
    <source>
        <dbReference type="SMART" id="SM00939"/>
    </source>
</evidence>
<dbReference type="Pfam" id="PF02129">
    <property type="entry name" value="Peptidase_S15"/>
    <property type="match status" value="1"/>
</dbReference>
<dbReference type="Proteomes" id="UP000078397">
    <property type="component" value="Unassembled WGS sequence"/>
</dbReference>
<comment type="caution">
    <text evidence="3">The sequence shown here is derived from an EMBL/GenBank/DDBJ whole genome shotgun (WGS) entry which is preliminary data.</text>
</comment>
<keyword evidence="1 3" id="KW-0378">Hydrolase</keyword>
<evidence type="ECO:0000313" key="3">
    <source>
        <dbReference type="EMBL" id="OAQ59345.1"/>
    </source>
</evidence>
<evidence type="ECO:0000313" key="4">
    <source>
        <dbReference type="Proteomes" id="UP000078397"/>
    </source>
</evidence>
<dbReference type="Gene3D" id="3.40.50.1820">
    <property type="entry name" value="alpha/beta hydrolase"/>
    <property type="match status" value="1"/>
</dbReference>
<dbReference type="Gene3D" id="2.60.120.260">
    <property type="entry name" value="Galactose-binding domain-like"/>
    <property type="match status" value="1"/>
</dbReference>
<dbReference type="InterPro" id="IPR005674">
    <property type="entry name" value="CocE/Ser_esterase"/>
</dbReference>
<evidence type="ECO:0000256" key="1">
    <source>
        <dbReference type="ARBA" id="ARBA00022801"/>
    </source>
</evidence>
<dbReference type="InterPro" id="IPR013736">
    <property type="entry name" value="Xaa-Pro_dipept_C"/>
</dbReference>
<dbReference type="GO" id="GO:0008239">
    <property type="term" value="F:dipeptidyl-peptidase activity"/>
    <property type="evidence" value="ECO:0007669"/>
    <property type="project" value="InterPro"/>
</dbReference>
<dbReference type="NCBIfam" id="TIGR00976">
    <property type="entry name" value="CocE_NonD"/>
    <property type="match status" value="1"/>
</dbReference>
<name>A0A179F1M1_METCM</name>
<dbReference type="STRING" id="1380566.A0A179F1M1"/>
<dbReference type="AlphaFoldDB" id="A0A179F1M1"/>
<dbReference type="InterPro" id="IPR008979">
    <property type="entry name" value="Galactose-bd-like_sf"/>
</dbReference>
<dbReference type="RefSeq" id="XP_018137369.1">
    <property type="nucleotide sequence ID" value="XM_018288781.1"/>
</dbReference>
<dbReference type="GeneID" id="28852775"/>
<dbReference type="SMART" id="SM00939">
    <property type="entry name" value="PepX_C"/>
    <property type="match status" value="1"/>
</dbReference>
<sequence length="553" mass="61380">MSATKVSRGIFGWALDRLAGWSLSLPPETNSYTIEAVRIPLGNGLHLLADLYCPADVEPSGTVLSIGPYGRSGLMALGTVRLFACRGYCGLLVSVRGTFGSEGVFDAGETNAVDNQAIVAWMRQQSWYTGSFAMVGGSYLGLTQWAMLEDQPDDMAAAIISVGPHDLSQYVWGRGSLNLDLLVWAELIANQEDSSMLYAQWRLKSARERLKKLSMTIPLADAADRHFAGKTPWLRNRITRSDVHDIFWATMQHGRAVKRANLPILLITGWQDVFLEQTLEQYHELRSRNVDVSMTIGPWNHGTVNNGSLMAESFQYLEQHLAKRSNVLRQSPVRFYVNGVEEWRELSSWPPETHAKEVYLHPHNRLAFGEKPNALGGESTFTFNPDEPTPAIGGPRLADTGVYIDTVFEERPDALIFTTDALKESVEVIGSCSVELSHTSDNPNADLFIRLSDVDERGVSRYITETYQRLNPQRGSDMGQVQLFLPDCAHRFKEGHAIRLIIAGGNFPHYAVNLGTGATDPADSTTRPATHTIRHAEGQSSRLTLLVAQRRQV</sequence>
<dbReference type="Gene3D" id="1.10.3020.10">
    <property type="entry name" value="alpha-amino acid ester hydrolase ( Helical cap domain)"/>
    <property type="match status" value="1"/>
</dbReference>
<proteinExistence type="predicted"/>
<dbReference type="InterPro" id="IPR000383">
    <property type="entry name" value="Xaa-Pro-like_dom"/>
</dbReference>